<dbReference type="PANTHER" id="PTHR47009:SF1">
    <property type="entry name" value="HEPATITIS A VIRUS CELLULAR RECEPTOR 1"/>
    <property type="match status" value="1"/>
</dbReference>
<evidence type="ECO:0000256" key="2">
    <source>
        <dbReference type="ARBA" id="ARBA00022475"/>
    </source>
</evidence>
<dbReference type="GO" id="GO:0009986">
    <property type="term" value="C:cell surface"/>
    <property type="evidence" value="ECO:0000318"/>
    <property type="project" value="GO_Central"/>
</dbReference>
<name>A0A8I3MLC8_CANLF</name>
<dbReference type="SUPFAM" id="SSF48726">
    <property type="entry name" value="Immunoglobulin"/>
    <property type="match status" value="2"/>
</dbReference>
<gene>
    <name evidence="11" type="primary">HAVCR1</name>
</gene>
<evidence type="ECO:0000256" key="6">
    <source>
        <dbReference type="ARBA" id="ARBA00023136"/>
    </source>
</evidence>
<keyword evidence="5" id="KW-1133">Transmembrane helix</keyword>
<dbReference type="AlphaFoldDB" id="A0A8I3MLC8"/>
<proteinExistence type="inferred from homology"/>
<evidence type="ECO:0000256" key="8">
    <source>
        <dbReference type="ARBA" id="ARBA00023180"/>
    </source>
</evidence>
<reference evidence="11" key="2">
    <citation type="submission" date="2025-08" db="UniProtKB">
        <authorList>
            <consortium name="Ensembl"/>
        </authorList>
    </citation>
    <scope>IDENTIFICATION</scope>
    <source>
        <strain evidence="11">Boxer</strain>
    </source>
</reference>
<protein>
    <submittedName>
        <fullName evidence="11">Hepatitis A virus cellular receptor 1</fullName>
    </submittedName>
</protein>
<organism evidence="11 12">
    <name type="scientific">Canis lupus familiaris</name>
    <name type="common">Dog</name>
    <name type="synonym">Canis familiaris</name>
    <dbReference type="NCBI Taxonomy" id="9615"/>
    <lineage>
        <taxon>Eukaryota</taxon>
        <taxon>Metazoa</taxon>
        <taxon>Chordata</taxon>
        <taxon>Craniata</taxon>
        <taxon>Vertebrata</taxon>
        <taxon>Euteleostomi</taxon>
        <taxon>Mammalia</taxon>
        <taxon>Eutheria</taxon>
        <taxon>Laurasiatheria</taxon>
        <taxon>Carnivora</taxon>
        <taxon>Caniformia</taxon>
        <taxon>Canidae</taxon>
        <taxon>Canis</taxon>
    </lineage>
</organism>
<dbReference type="GO" id="GO:0001786">
    <property type="term" value="F:phosphatidylserine binding"/>
    <property type="evidence" value="ECO:0000318"/>
    <property type="project" value="GO_Central"/>
</dbReference>
<keyword evidence="12" id="KW-1185">Reference proteome</keyword>
<dbReference type="GO" id="GO:0033005">
    <property type="term" value="P:positive regulation of mast cell activation"/>
    <property type="evidence" value="ECO:0000318"/>
    <property type="project" value="GO_Central"/>
</dbReference>
<dbReference type="Proteomes" id="UP000805418">
    <property type="component" value="Chromosome 4"/>
</dbReference>
<dbReference type="FunCoup" id="A0A8I3MLC8">
    <property type="interactions" value="35"/>
</dbReference>
<evidence type="ECO:0000313" key="11">
    <source>
        <dbReference type="Ensembl" id="ENSCAFP00845003550.1"/>
    </source>
</evidence>
<dbReference type="GO" id="GO:0005886">
    <property type="term" value="C:plasma membrane"/>
    <property type="evidence" value="ECO:0007669"/>
    <property type="project" value="UniProtKB-SubCell"/>
</dbReference>
<dbReference type="InterPro" id="IPR036179">
    <property type="entry name" value="Ig-like_dom_sf"/>
</dbReference>
<dbReference type="PANTHER" id="PTHR47009">
    <property type="entry name" value="HEPATITIS A VIRUS CELLULAR RECEPTOR 1 HOMOLOG"/>
    <property type="match status" value="1"/>
</dbReference>
<dbReference type="Pfam" id="PF07686">
    <property type="entry name" value="V-set"/>
    <property type="match status" value="2"/>
</dbReference>
<dbReference type="SMART" id="SM00409">
    <property type="entry name" value="IG"/>
    <property type="match status" value="2"/>
</dbReference>
<keyword evidence="8" id="KW-0325">Glycoprotein</keyword>
<dbReference type="GO" id="GO:0006911">
    <property type="term" value="P:phagocytosis, engulfment"/>
    <property type="evidence" value="ECO:0000318"/>
    <property type="project" value="GO_Central"/>
</dbReference>
<comment type="similarity">
    <text evidence="10">Belongs to the immunoglobulin superfamily. TIM family.</text>
</comment>
<dbReference type="InterPro" id="IPR007110">
    <property type="entry name" value="Ig-like_dom"/>
</dbReference>
<dbReference type="Gene3D" id="2.60.40.10">
    <property type="entry name" value="Immunoglobulins"/>
    <property type="match status" value="2"/>
</dbReference>
<dbReference type="InterPro" id="IPR003006">
    <property type="entry name" value="Ig/MHC_CS"/>
</dbReference>
<evidence type="ECO:0000256" key="3">
    <source>
        <dbReference type="ARBA" id="ARBA00022692"/>
    </source>
</evidence>
<dbReference type="PROSITE" id="PS00290">
    <property type="entry name" value="IG_MHC"/>
    <property type="match status" value="1"/>
</dbReference>
<dbReference type="InterPro" id="IPR013783">
    <property type="entry name" value="Ig-like_fold"/>
</dbReference>
<accession>A0A8I3MLC8</accession>
<evidence type="ECO:0000256" key="5">
    <source>
        <dbReference type="ARBA" id="ARBA00022989"/>
    </source>
</evidence>
<dbReference type="OrthoDB" id="434099at2759"/>
<evidence type="ECO:0000256" key="4">
    <source>
        <dbReference type="ARBA" id="ARBA00022729"/>
    </source>
</evidence>
<dbReference type="InterPro" id="IPR013106">
    <property type="entry name" value="Ig_V-set"/>
</dbReference>
<evidence type="ECO:0000313" key="12">
    <source>
        <dbReference type="Proteomes" id="UP000805418"/>
    </source>
</evidence>
<keyword evidence="6" id="KW-0472">Membrane</keyword>
<keyword evidence="4" id="KW-0732">Signal</keyword>
<keyword evidence="9" id="KW-0393">Immunoglobulin domain</keyword>
<dbReference type="InterPro" id="IPR052331">
    <property type="entry name" value="TIM_domain-containing_protein"/>
</dbReference>
<dbReference type="GO" id="GO:0001618">
    <property type="term" value="F:virus receptor activity"/>
    <property type="evidence" value="ECO:0000318"/>
    <property type="project" value="GO_Central"/>
</dbReference>
<reference evidence="11" key="1">
    <citation type="submission" date="2020-03" db="EMBL/GenBank/DDBJ databases">
        <title>Long-read based genome assembly of a Labrador retriever dog.</title>
        <authorList>
            <person name="Eory L."/>
            <person name="Zhang W."/>
            <person name="Schoenebeck J."/>
        </authorList>
    </citation>
    <scope>NUCLEOTIDE SEQUENCE [LARGE SCALE GENOMIC DNA]</scope>
    <source>
        <strain evidence="11">Labrador retriever</strain>
    </source>
</reference>
<evidence type="ECO:0000256" key="9">
    <source>
        <dbReference type="ARBA" id="ARBA00023319"/>
    </source>
</evidence>
<evidence type="ECO:0000256" key="10">
    <source>
        <dbReference type="ARBA" id="ARBA00038203"/>
    </source>
</evidence>
<dbReference type="FunFam" id="2.60.40.10:FF:000774">
    <property type="entry name" value="Hepatitis A virus cellular receptor 1"/>
    <property type="match status" value="2"/>
</dbReference>
<evidence type="ECO:0000256" key="7">
    <source>
        <dbReference type="ARBA" id="ARBA00023157"/>
    </source>
</evidence>
<evidence type="ECO:0000256" key="1">
    <source>
        <dbReference type="ARBA" id="ARBA00004251"/>
    </source>
</evidence>
<keyword evidence="2" id="KW-1003">Cell membrane</keyword>
<keyword evidence="3" id="KW-0812">Transmembrane</keyword>
<keyword evidence="7" id="KW-1015">Disulfide bond</keyword>
<dbReference type="GeneTree" id="ENSGT00940000161609"/>
<dbReference type="InterPro" id="IPR003599">
    <property type="entry name" value="Ig_sub"/>
</dbReference>
<sequence>MQLWVAISSLILLLTDAVVSYVQVNGVVGHPATLPCTYSTASGVTTMCWGRGACPISHCLEEIVWTNGSHVTFQKHLRYKLKGKLSEGDVSLTIENAAQTDSGQYCCRVEHRGWFNDMKLTLSLEIKPAPAASETVRAFLGQSVILPCTYSSWSQNSNSMCWGKGECPKSKCNDELLHTNGRKVLSRKSSKYELRGSIRRGDVSLTIFNTNEGDSGVYCCRVEVPGWFNDVKKNIHLQLSRAPTTTHSTTHLPKATSAVRTATTALPTMAMNIPELTTRTPLQTRTTTALTTVATTCPPTRTLLPEATTVLPTAEFSTEGPILTAASETFFLSSDSERSTEVPSGNIALFTSQESEDWVLQSTSQVSKWEMSDSVTFPQTGAMETEMPVQNKVESEQVKMVINSDLLMIIAPSLGFVLLALLVAFFLRGKQGGQVGWWPSELWRLQQDLGMD</sequence>
<comment type="subcellular location">
    <subcellularLocation>
        <location evidence="1">Cell membrane</location>
        <topology evidence="1">Single-pass type I membrane protein</topology>
    </subcellularLocation>
</comment>
<dbReference type="Ensembl" id="ENSCAFT00845004439.1">
    <property type="protein sequence ID" value="ENSCAFP00845003550.1"/>
    <property type="gene ID" value="ENSCAFG00845002501.1"/>
</dbReference>
<dbReference type="PROSITE" id="PS50835">
    <property type="entry name" value="IG_LIKE"/>
    <property type="match status" value="2"/>
</dbReference>
<reference evidence="11" key="3">
    <citation type="submission" date="2025-09" db="UniProtKB">
        <authorList>
            <consortium name="Ensembl"/>
        </authorList>
    </citation>
    <scope>IDENTIFICATION</scope>
    <source>
        <strain evidence="11">Boxer</strain>
    </source>
</reference>